<dbReference type="STRING" id="1336337.A0A3N4JKT3"/>
<feature type="compositionally biased region" description="Basic and acidic residues" evidence="1">
    <location>
        <begin position="42"/>
        <end position="51"/>
    </location>
</feature>
<feature type="compositionally biased region" description="Basic residues" evidence="1">
    <location>
        <begin position="52"/>
        <end position="61"/>
    </location>
</feature>
<protein>
    <recommendedName>
        <fullName evidence="4">RNI-like protein</fullName>
    </recommendedName>
</protein>
<dbReference type="InterPro" id="IPR032675">
    <property type="entry name" value="LRR_dom_sf"/>
</dbReference>
<feature type="compositionally biased region" description="Basic and acidic residues" evidence="1">
    <location>
        <begin position="120"/>
        <end position="131"/>
    </location>
</feature>
<keyword evidence="3" id="KW-1185">Reference proteome</keyword>
<gene>
    <name evidence="2" type="ORF">L873DRAFT_1686018</name>
</gene>
<dbReference type="Proteomes" id="UP000276215">
    <property type="component" value="Unassembled WGS sequence"/>
</dbReference>
<organism evidence="2 3">
    <name type="scientific">Choiromyces venosus 120613-1</name>
    <dbReference type="NCBI Taxonomy" id="1336337"/>
    <lineage>
        <taxon>Eukaryota</taxon>
        <taxon>Fungi</taxon>
        <taxon>Dikarya</taxon>
        <taxon>Ascomycota</taxon>
        <taxon>Pezizomycotina</taxon>
        <taxon>Pezizomycetes</taxon>
        <taxon>Pezizales</taxon>
        <taxon>Tuberaceae</taxon>
        <taxon>Choiromyces</taxon>
    </lineage>
</organism>
<evidence type="ECO:0000313" key="2">
    <source>
        <dbReference type="EMBL" id="RPA98859.1"/>
    </source>
</evidence>
<evidence type="ECO:0000256" key="1">
    <source>
        <dbReference type="SAM" id="MobiDB-lite"/>
    </source>
</evidence>
<accession>A0A3N4JKT3</accession>
<reference evidence="2 3" key="1">
    <citation type="journal article" date="2018" name="Nat. Ecol. Evol.">
        <title>Pezizomycetes genomes reveal the molecular basis of ectomycorrhizal truffle lifestyle.</title>
        <authorList>
            <person name="Murat C."/>
            <person name="Payen T."/>
            <person name="Noel B."/>
            <person name="Kuo A."/>
            <person name="Morin E."/>
            <person name="Chen J."/>
            <person name="Kohler A."/>
            <person name="Krizsan K."/>
            <person name="Balestrini R."/>
            <person name="Da Silva C."/>
            <person name="Montanini B."/>
            <person name="Hainaut M."/>
            <person name="Levati E."/>
            <person name="Barry K.W."/>
            <person name="Belfiori B."/>
            <person name="Cichocki N."/>
            <person name="Clum A."/>
            <person name="Dockter R.B."/>
            <person name="Fauchery L."/>
            <person name="Guy J."/>
            <person name="Iotti M."/>
            <person name="Le Tacon F."/>
            <person name="Lindquist E.A."/>
            <person name="Lipzen A."/>
            <person name="Malagnac F."/>
            <person name="Mello A."/>
            <person name="Molinier V."/>
            <person name="Miyauchi S."/>
            <person name="Poulain J."/>
            <person name="Riccioni C."/>
            <person name="Rubini A."/>
            <person name="Sitrit Y."/>
            <person name="Splivallo R."/>
            <person name="Traeger S."/>
            <person name="Wang M."/>
            <person name="Zifcakova L."/>
            <person name="Wipf D."/>
            <person name="Zambonelli A."/>
            <person name="Paolocci F."/>
            <person name="Nowrousian M."/>
            <person name="Ottonello S."/>
            <person name="Baldrian P."/>
            <person name="Spatafora J.W."/>
            <person name="Henrissat B."/>
            <person name="Nagy L.G."/>
            <person name="Aury J.M."/>
            <person name="Wincker P."/>
            <person name="Grigoriev I.V."/>
            <person name="Bonfante P."/>
            <person name="Martin F.M."/>
        </authorList>
    </citation>
    <scope>NUCLEOTIDE SEQUENCE [LARGE SCALE GENOMIC DNA]</scope>
    <source>
        <strain evidence="2 3">120613-1</strain>
    </source>
</reference>
<evidence type="ECO:0008006" key="4">
    <source>
        <dbReference type="Google" id="ProtNLM"/>
    </source>
</evidence>
<dbReference type="AlphaFoldDB" id="A0A3N4JKT3"/>
<dbReference type="Gene3D" id="3.80.10.10">
    <property type="entry name" value="Ribonuclease Inhibitor"/>
    <property type="match status" value="1"/>
</dbReference>
<dbReference type="SUPFAM" id="SSF52047">
    <property type="entry name" value="RNI-like"/>
    <property type="match status" value="1"/>
</dbReference>
<feature type="region of interest" description="Disordered" evidence="1">
    <location>
        <begin position="99"/>
        <end position="143"/>
    </location>
</feature>
<name>A0A3N4JKT3_9PEZI</name>
<feature type="region of interest" description="Disordered" evidence="1">
    <location>
        <begin position="1"/>
        <end position="76"/>
    </location>
</feature>
<sequence>MVRRKSAALKVHKDDNPTGASLDAKLYEDTIPDAPGYTLSQEKSDPDDMHPPKKKMRRHEKSRPIGSPAGVEERHLEDAFAPAVAMGPRARAHVAISSAAAVRSGKRDQTDAAITTPAGPERKRVALKEKNPNPSSSDIHSIDLHQSFPHNSKQKQNAKKSNLKDDVVAAPQSGTSLLQESFAVGGPVYRALKELLPQKDFRELVELVEEDAAQGVADLVTKKNCWSPELLDSFSGSELRFLDLSTPSSSPSEFLIPDKPPTLILRSLYQQNQFTALTTLSLRNTQLSNNDLSLLMLLTSLADLDISNTGLGIHSLHHIVCHHKTLVQLNLSHNQGMDDDCRVPLAALPKLARLYLRGTSISMPGLRRLVTRALPNNCRLLSLPNHCITYLNDRKSHYSIDIPDSYVHDPKKLENMSLPELRKNLELHARVNGDILLTGSKSDLFNRLNNILQNRLADAKIVKVLGREERQV</sequence>
<evidence type="ECO:0000313" key="3">
    <source>
        <dbReference type="Proteomes" id="UP000276215"/>
    </source>
</evidence>
<dbReference type="EMBL" id="ML120392">
    <property type="protein sequence ID" value="RPA98859.1"/>
    <property type="molecule type" value="Genomic_DNA"/>
</dbReference>
<dbReference type="OrthoDB" id="120976at2759"/>
<proteinExistence type="predicted"/>